<accession>A0A0F4KQS2</accession>
<gene>
    <name evidence="2" type="ORF">JG29_11610</name>
</gene>
<dbReference type="CDD" id="cd05243">
    <property type="entry name" value="SDR_a5"/>
    <property type="match status" value="1"/>
</dbReference>
<dbReference type="SUPFAM" id="SSF51735">
    <property type="entry name" value="NAD(P)-binding Rossmann-fold domains"/>
    <property type="match status" value="1"/>
</dbReference>
<dbReference type="OrthoDB" id="9785372at2"/>
<sequence>MKVLVLGAHGQIGQILVKKLQQSAFDVVCGLRSLKQVEDYQAHGYNSVLVDVEKDMTQLQKAMQDIQAVVFAVGSGGKTGADKTMMVDLDGAVKAIEAAKTMSVPRFLLVSAIGSQNRELWSYGQRNLSTGNYYYAAKYYADIWLKNSNLDYTIIRPALLVNDAPQGQIDLAPNLELEVAGKVRTITRSDVAETIVECLKQPNTIKQSFDLSNGSTPIAQALANLQ</sequence>
<dbReference type="Pfam" id="PF13460">
    <property type="entry name" value="NAD_binding_10"/>
    <property type="match status" value="1"/>
</dbReference>
<dbReference type="Gene3D" id="3.40.50.720">
    <property type="entry name" value="NAD(P)-binding Rossmann-like Domain"/>
    <property type="match status" value="1"/>
</dbReference>
<keyword evidence="3" id="KW-1185">Reference proteome</keyword>
<dbReference type="AlphaFoldDB" id="A0A0F4KQS2"/>
<dbReference type="EMBL" id="JXBZ01000008">
    <property type="protein sequence ID" value="KJY48750.1"/>
    <property type="molecule type" value="Genomic_DNA"/>
</dbReference>
<evidence type="ECO:0000313" key="2">
    <source>
        <dbReference type="EMBL" id="KJY48750.1"/>
    </source>
</evidence>
<protein>
    <submittedName>
        <fullName evidence="2">NAD-dependent epimerase/dehydratase</fullName>
    </submittedName>
</protein>
<comment type="caution">
    <text evidence="2">The sequence shown here is derived from an EMBL/GenBank/DDBJ whole genome shotgun (WGS) entry which is preliminary data.</text>
</comment>
<organism evidence="2 3">
    <name type="scientific">Bombilactobacillus mellis</name>
    <dbReference type="NCBI Taxonomy" id="1218508"/>
    <lineage>
        <taxon>Bacteria</taxon>
        <taxon>Bacillati</taxon>
        <taxon>Bacillota</taxon>
        <taxon>Bacilli</taxon>
        <taxon>Lactobacillales</taxon>
        <taxon>Lactobacillaceae</taxon>
        <taxon>Bombilactobacillus</taxon>
    </lineage>
</organism>
<dbReference type="InterPro" id="IPR036291">
    <property type="entry name" value="NAD(P)-bd_dom_sf"/>
</dbReference>
<dbReference type="InterPro" id="IPR016040">
    <property type="entry name" value="NAD(P)-bd_dom"/>
</dbReference>
<proteinExistence type="predicted"/>
<evidence type="ECO:0000313" key="3">
    <source>
        <dbReference type="Proteomes" id="UP000033695"/>
    </source>
</evidence>
<dbReference type="PANTHER" id="PTHR15020">
    <property type="entry name" value="FLAVIN REDUCTASE-RELATED"/>
    <property type="match status" value="1"/>
</dbReference>
<dbReference type="PATRIC" id="fig|1218508.4.peg.1148"/>
<feature type="domain" description="NAD(P)-binding" evidence="1">
    <location>
        <begin position="7"/>
        <end position="202"/>
    </location>
</feature>
<dbReference type="PANTHER" id="PTHR15020:SF50">
    <property type="entry name" value="UPF0659 PROTEIN YMR090W"/>
    <property type="match status" value="1"/>
</dbReference>
<dbReference type="RefSeq" id="WP_045923011.1">
    <property type="nucleotide sequence ID" value="NZ_JBHTHW010000008.1"/>
</dbReference>
<dbReference type="STRING" id="1218508.JG29_11610"/>
<dbReference type="HOGENOM" id="CLU_025711_1_2_9"/>
<reference evidence="2 3" key="1">
    <citation type="submission" date="2014-12" db="EMBL/GenBank/DDBJ databases">
        <title>Comparative genomics of the lactic acid bacteria isolated from the honey bee gut.</title>
        <authorList>
            <person name="Ellegaard K.M."/>
            <person name="Tamarit D."/>
            <person name="Javelind E."/>
            <person name="Olofsson T."/>
            <person name="Andersson S.G."/>
            <person name="Vasquez A."/>
        </authorList>
    </citation>
    <scope>NUCLEOTIDE SEQUENCE [LARGE SCALE GENOMIC DNA]</scope>
    <source>
        <strain evidence="2 3">Hon2</strain>
    </source>
</reference>
<name>A0A0F4KQS2_9LACO</name>
<evidence type="ECO:0000259" key="1">
    <source>
        <dbReference type="Pfam" id="PF13460"/>
    </source>
</evidence>
<dbReference type="Proteomes" id="UP000033695">
    <property type="component" value="Unassembled WGS sequence"/>
</dbReference>